<dbReference type="GO" id="GO:0008234">
    <property type="term" value="F:cysteine-type peptidase activity"/>
    <property type="evidence" value="ECO:0007669"/>
    <property type="project" value="UniProtKB-KW"/>
</dbReference>
<proteinExistence type="inferred from homology"/>
<evidence type="ECO:0000259" key="6">
    <source>
        <dbReference type="PROSITE" id="PS51935"/>
    </source>
</evidence>
<organism evidence="7 8">
    <name type="scientific">Flavobacterium supellecticarium</name>
    <dbReference type="NCBI Taxonomy" id="2565924"/>
    <lineage>
        <taxon>Bacteria</taxon>
        <taxon>Pseudomonadati</taxon>
        <taxon>Bacteroidota</taxon>
        <taxon>Flavobacteriia</taxon>
        <taxon>Flavobacteriales</taxon>
        <taxon>Flavobacteriaceae</taxon>
        <taxon>Flavobacterium</taxon>
    </lineage>
</organism>
<dbReference type="EMBL" id="SSNZ01000002">
    <property type="protein sequence ID" value="THF51917.1"/>
    <property type="molecule type" value="Genomic_DNA"/>
</dbReference>
<dbReference type="AlphaFoldDB" id="A0A4S4A139"/>
<evidence type="ECO:0000256" key="2">
    <source>
        <dbReference type="ARBA" id="ARBA00022670"/>
    </source>
</evidence>
<dbReference type="Gene3D" id="3.90.1720.10">
    <property type="entry name" value="endopeptidase domain like (from Nostoc punctiforme)"/>
    <property type="match status" value="1"/>
</dbReference>
<keyword evidence="5" id="KW-0788">Thiol protease</keyword>
<dbReference type="GO" id="GO:0006508">
    <property type="term" value="P:proteolysis"/>
    <property type="evidence" value="ECO:0007669"/>
    <property type="project" value="UniProtKB-KW"/>
</dbReference>
<dbReference type="PANTHER" id="PTHR47360">
    <property type="entry name" value="MUREIN DD-ENDOPEPTIDASE MEPS/MUREIN LD-CARBOXYPEPTIDASE"/>
    <property type="match status" value="1"/>
</dbReference>
<keyword evidence="8" id="KW-1185">Reference proteome</keyword>
<dbReference type="InterPro" id="IPR052062">
    <property type="entry name" value="Murein_DD/LD_carboxypeptidase"/>
</dbReference>
<keyword evidence="2" id="KW-0645">Protease</keyword>
<keyword evidence="4" id="KW-0378">Hydrolase</keyword>
<evidence type="ECO:0000313" key="8">
    <source>
        <dbReference type="Proteomes" id="UP000307507"/>
    </source>
</evidence>
<protein>
    <submittedName>
        <fullName evidence="7">NlpC/P60 family protein</fullName>
    </submittedName>
</protein>
<sequence>MDYLGVRYRGGGTTREGMDCSGLVTAVFSSFDMELPRSSNDMAKVGEKLEFKDIKRGDLVFFKTNGRRVINHVGLVVEVVEDEIKFIHSSTSSGVIISSTKEPYYERSFVQANRVVN</sequence>
<dbReference type="InterPro" id="IPR000064">
    <property type="entry name" value="NLP_P60_dom"/>
</dbReference>
<comment type="similarity">
    <text evidence="1">Belongs to the peptidase C40 family.</text>
</comment>
<dbReference type="Proteomes" id="UP000307507">
    <property type="component" value="Unassembled WGS sequence"/>
</dbReference>
<dbReference type="PROSITE" id="PS51935">
    <property type="entry name" value="NLPC_P60"/>
    <property type="match status" value="1"/>
</dbReference>
<evidence type="ECO:0000256" key="3">
    <source>
        <dbReference type="ARBA" id="ARBA00022729"/>
    </source>
</evidence>
<dbReference type="InterPro" id="IPR038765">
    <property type="entry name" value="Papain-like_cys_pep_sf"/>
</dbReference>
<keyword evidence="3" id="KW-0732">Signal</keyword>
<comment type="caution">
    <text evidence="7">The sequence shown here is derived from an EMBL/GenBank/DDBJ whole genome shotgun (WGS) entry which is preliminary data.</text>
</comment>
<evidence type="ECO:0000256" key="5">
    <source>
        <dbReference type="ARBA" id="ARBA00022807"/>
    </source>
</evidence>
<reference evidence="7 8" key="1">
    <citation type="submission" date="2019-04" db="EMBL/GenBank/DDBJ databases">
        <title>Flavobacterium sp. nov. isolated from construction timber.</title>
        <authorList>
            <person name="Lin S.-Y."/>
            <person name="Chang C.-T."/>
            <person name="Young C.-C."/>
        </authorList>
    </citation>
    <scope>NUCLEOTIDE SEQUENCE [LARGE SCALE GENOMIC DNA]</scope>
    <source>
        <strain evidence="7 8">CC-CTC003</strain>
    </source>
</reference>
<dbReference type="OrthoDB" id="9807055at2"/>
<name>A0A4S4A139_9FLAO</name>
<evidence type="ECO:0000256" key="4">
    <source>
        <dbReference type="ARBA" id="ARBA00022801"/>
    </source>
</evidence>
<dbReference type="SUPFAM" id="SSF54001">
    <property type="entry name" value="Cysteine proteinases"/>
    <property type="match status" value="1"/>
</dbReference>
<feature type="domain" description="NlpC/P60" evidence="6">
    <location>
        <begin position="1"/>
        <end position="116"/>
    </location>
</feature>
<dbReference type="Pfam" id="PF00877">
    <property type="entry name" value="NLPC_P60"/>
    <property type="match status" value="1"/>
</dbReference>
<accession>A0A4S4A139</accession>
<dbReference type="PANTHER" id="PTHR47360:SF1">
    <property type="entry name" value="ENDOPEPTIDASE NLPC-RELATED"/>
    <property type="match status" value="1"/>
</dbReference>
<gene>
    <name evidence="7" type="ORF">E6C50_05060</name>
</gene>
<evidence type="ECO:0000256" key="1">
    <source>
        <dbReference type="ARBA" id="ARBA00007074"/>
    </source>
</evidence>
<evidence type="ECO:0000313" key="7">
    <source>
        <dbReference type="EMBL" id="THF51917.1"/>
    </source>
</evidence>